<evidence type="ECO:0000313" key="12">
    <source>
        <dbReference type="Proteomes" id="UP000198717"/>
    </source>
</evidence>
<evidence type="ECO:0000259" key="9">
    <source>
        <dbReference type="Pfam" id="PF12806"/>
    </source>
</evidence>
<dbReference type="InterPro" id="IPR013786">
    <property type="entry name" value="AcylCoA_DH/ox_N"/>
</dbReference>
<dbReference type="Pfam" id="PF02770">
    <property type="entry name" value="Acyl-CoA_dh_M"/>
    <property type="match status" value="1"/>
</dbReference>
<evidence type="ECO:0000259" key="7">
    <source>
        <dbReference type="Pfam" id="PF02770"/>
    </source>
</evidence>
<evidence type="ECO:0000313" key="11">
    <source>
        <dbReference type="EMBL" id="SDD42763.1"/>
    </source>
</evidence>
<dbReference type="PANTHER" id="PTHR42803:SF3">
    <property type="entry name" value="ACYL-COA DEHYDROGENASE-RELATED"/>
    <property type="match status" value="1"/>
</dbReference>
<evidence type="ECO:0000256" key="2">
    <source>
        <dbReference type="ARBA" id="ARBA00009347"/>
    </source>
</evidence>
<dbReference type="Proteomes" id="UP000198717">
    <property type="component" value="Unassembled WGS sequence"/>
</dbReference>
<dbReference type="InterPro" id="IPR046373">
    <property type="entry name" value="Acyl-CoA_Oxase/DH_mid-dom_sf"/>
</dbReference>
<dbReference type="EMBL" id="BJVY01000030">
    <property type="protein sequence ID" value="GEL73026.1"/>
    <property type="molecule type" value="Genomic_DNA"/>
</dbReference>
<evidence type="ECO:0000256" key="3">
    <source>
        <dbReference type="ARBA" id="ARBA00022630"/>
    </source>
</evidence>
<dbReference type="SUPFAM" id="SSF56645">
    <property type="entry name" value="Acyl-CoA dehydrogenase NM domain-like"/>
    <property type="match status" value="1"/>
</dbReference>
<keyword evidence="12" id="KW-1185">Reference proteome</keyword>
<evidence type="ECO:0000313" key="10">
    <source>
        <dbReference type="EMBL" id="GEL73026.1"/>
    </source>
</evidence>
<dbReference type="Proteomes" id="UP000321224">
    <property type="component" value="Unassembled WGS sequence"/>
</dbReference>
<gene>
    <name evidence="10" type="ORF">MVI01_48100</name>
    <name evidence="11" type="ORF">SAMN04488504_101841</name>
</gene>
<dbReference type="Pfam" id="PF12806">
    <property type="entry name" value="Acyl-CoA_dh_C"/>
    <property type="match status" value="1"/>
</dbReference>
<feature type="domain" description="Acyl-CoA oxidase/dehydrogenase middle" evidence="7">
    <location>
        <begin position="167"/>
        <end position="265"/>
    </location>
</feature>
<feature type="domain" description="Acetyl-CoA dehydrogenase-like C-terminal" evidence="9">
    <location>
        <begin position="471"/>
        <end position="597"/>
    </location>
</feature>
<organism evidence="10 13">
    <name type="scientific">Myxococcus virescens</name>
    <dbReference type="NCBI Taxonomy" id="83456"/>
    <lineage>
        <taxon>Bacteria</taxon>
        <taxon>Pseudomonadati</taxon>
        <taxon>Myxococcota</taxon>
        <taxon>Myxococcia</taxon>
        <taxon>Myxococcales</taxon>
        <taxon>Cystobacterineae</taxon>
        <taxon>Myxococcaceae</taxon>
        <taxon>Myxococcus</taxon>
    </lineage>
</organism>
<evidence type="ECO:0000256" key="1">
    <source>
        <dbReference type="ARBA" id="ARBA00001974"/>
    </source>
</evidence>
<name>A0A511HHH6_9BACT</name>
<dbReference type="SUPFAM" id="SSF47203">
    <property type="entry name" value="Acyl-CoA dehydrogenase C-terminal domain-like"/>
    <property type="match status" value="1"/>
</dbReference>
<feature type="domain" description="Acyl-CoA dehydrogenase/oxidase C-terminal" evidence="6">
    <location>
        <begin position="287"/>
        <end position="453"/>
    </location>
</feature>
<protein>
    <submittedName>
        <fullName evidence="10">Acyl-CoA dehydrogenase</fullName>
    </submittedName>
    <submittedName>
        <fullName evidence="11">Butyryl-CoA dehydrogenase</fullName>
    </submittedName>
</protein>
<feature type="domain" description="Acyl-CoA dehydrogenase/oxidase N-terminal" evidence="8">
    <location>
        <begin position="45"/>
        <end position="162"/>
    </location>
</feature>
<accession>A0A511HHH6</accession>
<evidence type="ECO:0000259" key="6">
    <source>
        <dbReference type="Pfam" id="PF00441"/>
    </source>
</evidence>
<proteinExistence type="inferred from homology"/>
<evidence type="ECO:0000313" key="13">
    <source>
        <dbReference type="Proteomes" id="UP000321224"/>
    </source>
</evidence>
<dbReference type="AlphaFoldDB" id="A0A511HHH6"/>
<dbReference type="GO" id="GO:0016627">
    <property type="term" value="F:oxidoreductase activity, acting on the CH-CH group of donors"/>
    <property type="evidence" value="ECO:0007669"/>
    <property type="project" value="InterPro"/>
</dbReference>
<dbReference type="InterPro" id="IPR052166">
    <property type="entry name" value="Diverse_Acyl-CoA_DH"/>
</dbReference>
<dbReference type="Gene3D" id="1.20.140.10">
    <property type="entry name" value="Butyryl-CoA Dehydrogenase, subunit A, domain 3"/>
    <property type="match status" value="1"/>
</dbReference>
<dbReference type="InterPro" id="IPR036250">
    <property type="entry name" value="AcylCo_DH-like_C"/>
</dbReference>
<evidence type="ECO:0000256" key="4">
    <source>
        <dbReference type="ARBA" id="ARBA00022827"/>
    </source>
</evidence>
<comment type="cofactor">
    <cofactor evidence="1 5">
        <name>FAD</name>
        <dbReference type="ChEBI" id="CHEBI:57692"/>
    </cofactor>
</comment>
<dbReference type="Pfam" id="PF02771">
    <property type="entry name" value="Acyl-CoA_dh_N"/>
    <property type="match status" value="1"/>
</dbReference>
<comment type="similarity">
    <text evidence="2 5">Belongs to the acyl-CoA dehydrogenase family.</text>
</comment>
<evidence type="ECO:0000259" key="8">
    <source>
        <dbReference type="Pfam" id="PF02771"/>
    </source>
</evidence>
<dbReference type="InterPro" id="IPR025878">
    <property type="entry name" value="Acyl-CoA_dh-like_C_dom"/>
</dbReference>
<dbReference type="GO" id="GO:0050660">
    <property type="term" value="F:flavin adenine dinucleotide binding"/>
    <property type="evidence" value="ECO:0007669"/>
    <property type="project" value="InterPro"/>
</dbReference>
<dbReference type="PANTHER" id="PTHR42803">
    <property type="entry name" value="ACYL-COA DEHYDROGENASE"/>
    <property type="match status" value="1"/>
</dbReference>
<dbReference type="InterPro" id="IPR009075">
    <property type="entry name" value="AcylCo_DH/oxidase_C"/>
</dbReference>
<dbReference type="Gene3D" id="2.40.110.10">
    <property type="entry name" value="Butyryl-CoA Dehydrogenase, subunit A, domain 2"/>
    <property type="match status" value="1"/>
</dbReference>
<comment type="caution">
    <text evidence="10">The sequence shown here is derived from an EMBL/GenBank/DDBJ whole genome shotgun (WGS) entry which is preliminary data.</text>
</comment>
<dbReference type="InterPro" id="IPR009100">
    <property type="entry name" value="AcylCoA_DH/oxidase_NM_dom_sf"/>
</dbReference>
<dbReference type="RefSeq" id="WP_090485698.1">
    <property type="nucleotide sequence ID" value="NZ_BJVY01000030.1"/>
</dbReference>
<evidence type="ECO:0000256" key="5">
    <source>
        <dbReference type="RuleBase" id="RU362125"/>
    </source>
</evidence>
<dbReference type="Gene3D" id="1.10.540.10">
    <property type="entry name" value="Acyl-CoA dehydrogenase/oxidase, N-terminal domain"/>
    <property type="match status" value="1"/>
</dbReference>
<dbReference type="InterPro" id="IPR006091">
    <property type="entry name" value="Acyl-CoA_Oxase/DH_mid-dom"/>
</dbReference>
<keyword evidence="5" id="KW-0560">Oxidoreductase</keyword>
<dbReference type="EMBL" id="FNAJ01000001">
    <property type="protein sequence ID" value="SDD42763.1"/>
    <property type="molecule type" value="Genomic_DNA"/>
</dbReference>
<reference evidence="11 12" key="1">
    <citation type="submission" date="2016-10" db="EMBL/GenBank/DDBJ databases">
        <authorList>
            <person name="Varghese N."/>
            <person name="Submissions S."/>
        </authorList>
    </citation>
    <scope>NUCLEOTIDE SEQUENCE [LARGE SCALE GENOMIC DNA]</scope>
    <source>
        <strain evidence="11 12">DSM 2260</strain>
    </source>
</reference>
<keyword evidence="4 5" id="KW-0274">FAD</keyword>
<keyword evidence="3 5" id="KW-0285">Flavoprotein</keyword>
<dbReference type="Pfam" id="PF00441">
    <property type="entry name" value="Acyl-CoA_dh_1"/>
    <property type="match status" value="1"/>
</dbReference>
<reference evidence="10 13" key="2">
    <citation type="submission" date="2019-07" db="EMBL/GenBank/DDBJ databases">
        <title>Whole genome shotgun sequence of Myxococcus virescens NBRC 100334.</title>
        <authorList>
            <person name="Hosoyama A."/>
            <person name="Uohara A."/>
            <person name="Ohji S."/>
            <person name="Ichikawa N."/>
        </authorList>
    </citation>
    <scope>NUCLEOTIDE SEQUENCE [LARGE SCALE GENOMIC DNA]</scope>
    <source>
        <strain evidence="10 13">NBRC 100334</strain>
    </source>
</reference>
<dbReference type="InterPro" id="IPR037069">
    <property type="entry name" value="AcylCoA_DH/ox_N_sf"/>
</dbReference>
<sequence>MTTAPRPNPLLSDRDVDFQLYEVLDATSLCALPTFAEHSRDTFTLLLDSTRRFAREVLYPTYRDMDAQPPSFRDGRVHVHPLMRELYPRLVELGLLTATRPPDVGGQQLPLTVHAVSTAYLMAANLSVYAWLGLTLGAAHLLEVFGTPEVKATFMEPMYRGEWTGTMALTEPQAGSSLADVRTRATPAPDGSWRIQGSKIFISGADQDFSENVVHLTLARIEGAEGGTRGISLFAVPSRRPEGGTLVDNDVRVAGVIHKIGWKGIPSLALNYGESGDCHGWLVGPPGRGLACMFQMMNEARIMVGMNGVATATVAYHEAVAYARERPQGRPAGVRDATRPQTPIIEHADVRRMLLRQKAIVEGGLSLLLAASYQADLAGHGQDEATRQRAGLLVDLLTPVAKSFPAERGFEANALAVQVHGGYGYSSEYLPEAWLRDQKLNSIHEGTTGIQGLDLLGRKVVAGGGAALQSFAEEVGTTVARARAAGVTPEWGEALEQALAETTTVVTELGARGMSGEVELMLRHSADFLELFSVLAVAWRWLAQAAAAKEALGRGAPDADFYEGKLAAAQYWFAVELPRAPLLARLCRTGEDSYARMRPEWF</sequence>